<evidence type="ECO:0000256" key="1">
    <source>
        <dbReference type="SAM" id="Phobius"/>
    </source>
</evidence>
<keyword evidence="1" id="KW-0472">Membrane</keyword>
<keyword evidence="1" id="KW-1133">Transmembrane helix</keyword>
<protein>
    <submittedName>
        <fullName evidence="2">Uncharacterized protein</fullName>
    </submittedName>
</protein>
<evidence type="ECO:0000313" key="3">
    <source>
        <dbReference type="Proteomes" id="UP000235672"/>
    </source>
</evidence>
<name>A0A2J6QG20_9HELO</name>
<reference evidence="2 3" key="1">
    <citation type="submission" date="2016-05" db="EMBL/GenBank/DDBJ databases">
        <title>A degradative enzymes factory behind the ericoid mycorrhizal symbiosis.</title>
        <authorList>
            <consortium name="DOE Joint Genome Institute"/>
            <person name="Martino E."/>
            <person name="Morin E."/>
            <person name="Grelet G."/>
            <person name="Kuo A."/>
            <person name="Kohler A."/>
            <person name="Daghino S."/>
            <person name="Barry K."/>
            <person name="Choi C."/>
            <person name="Cichocki N."/>
            <person name="Clum A."/>
            <person name="Copeland A."/>
            <person name="Hainaut M."/>
            <person name="Haridas S."/>
            <person name="Labutti K."/>
            <person name="Lindquist E."/>
            <person name="Lipzen A."/>
            <person name="Khouja H.-R."/>
            <person name="Murat C."/>
            <person name="Ohm R."/>
            <person name="Olson A."/>
            <person name="Spatafora J."/>
            <person name="Veneault-Fourrey C."/>
            <person name="Henrissat B."/>
            <person name="Grigoriev I."/>
            <person name="Martin F."/>
            <person name="Perotto S."/>
        </authorList>
    </citation>
    <scope>NUCLEOTIDE SEQUENCE [LARGE SCALE GENOMIC DNA]</scope>
    <source>
        <strain evidence="2 3">UAMH 7357</strain>
    </source>
</reference>
<sequence>MDIYSLPLPSTWRILEGLDSENQWKFYSFYLDVKFSAHIPVQLALHRVLLCGISAMSSGLFLVFAYLRCVDSAFGF</sequence>
<dbReference type="EMBL" id="KZ613470">
    <property type="protein sequence ID" value="PMD25223.1"/>
    <property type="molecule type" value="Genomic_DNA"/>
</dbReference>
<feature type="transmembrane region" description="Helical" evidence="1">
    <location>
        <begin position="44"/>
        <end position="67"/>
    </location>
</feature>
<accession>A0A2J6QG20</accession>
<evidence type="ECO:0000313" key="2">
    <source>
        <dbReference type="EMBL" id="PMD25223.1"/>
    </source>
</evidence>
<dbReference type="AlphaFoldDB" id="A0A2J6QG20"/>
<gene>
    <name evidence="2" type="ORF">NA56DRAFT_426593</name>
</gene>
<keyword evidence="1" id="KW-0812">Transmembrane</keyword>
<proteinExistence type="predicted"/>
<organism evidence="2 3">
    <name type="scientific">Hyaloscypha hepaticicola</name>
    <dbReference type="NCBI Taxonomy" id="2082293"/>
    <lineage>
        <taxon>Eukaryota</taxon>
        <taxon>Fungi</taxon>
        <taxon>Dikarya</taxon>
        <taxon>Ascomycota</taxon>
        <taxon>Pezizomycotina</taxon>
        <taxon>Leotiomycetes</taxon>
        <taxon>Helotiales</taxon>
        <taxon>Hyaloscyphaceae</taxon>
        <taxon>Hyaloscypha</taxon>
    </lineage>
</organism>
<dbReference type="Proteomes" id="UP000235672">
    <property type="component" value="Unassembled WGS sequence"/>
</dbReference>
<keyword evidence="3" id="KW-1185">Reference proteome</keyword>